<evidence type="ECO:0000313" key="4">
    <source>
        <dbReference type="Proteomes" id="UP000324176"/>
    </source>
</evidence>
<sequence length="78" mass="8874">MDEIGIDNDDSALTGITNLEIEENDIMRTTLYINDELLNKDQHITGLTEKNTLAREVTCLDQARKYLRRYGLKAASQS</sequence>
<reference evidence="2 4" key="3">
    <citation type="submission" date="2019-07" db="EMBL/GenBank/DDBJ databases">
        <title>Active sludge and wastewater microbial communities from Klosterneuburg, Austria.</title>
        <authorList>
            <person name="Wagner M."/>
        </authorList>
    </citation>
    <scope>NUCLEOTIDE SEQUENCE [LARGE SCALE GENOMIC DNA]</scope>
    <source>
        <strain evidence="2 4">Nm2</strain>
    </source>
</reference>
<evidence type="ECO:0000313" key="2">
    <source>
        <dbReference type="EMBL" id="TYP78782.1"/>
    </source>
</evidence>
<dbReference type="KEGG" id="nco:AAW31_01835"/>
<dbReference type="EMBL" id="CP011451">
    <property type="protein sequence ID" value="AKH36828.1"/>
    <property type="molecule type" value="Genomic_DNA"/>
</dbReference>
<accession>A0A0F7KCH2</accession>
<protein>
    <submittedName>
        <fullName evidence="1">Uncharacterized protein</fullName>
    </submittedName>
</protein>
<reference evidence="1 3" key="2">
    <citation type="journal article" date="2016" name="Genome Announc.">
        <title>Genome Sequence of Nitrosomonas communis Strain Nm2, a Mesophilic Ammonia-Oxidizing Bacterium Isolated from Mediterranean Soil.</title>
        <authorList>
            <person name="Kozlowski J.A."/>
            <person name="Kits K.D."/>
            <person name="Stein L.Y."/>
        </authorList>
    </citation>
    <scope>NUCLEOTIDE SEQUENCE [LARGE SCALE GENOMIC DNA]</scope>
    <source>
        <strain evidence="1 3">Nm2</strain>
    </source>
</reference>
<dbReference type="PATRIC" id="fig|44574.3.peg.434"/>
<gene>
    <name evidence="1" type="ORF">AAW31_01835</name>
    <name evidence="2" type="ORF">BCL69_106811</name>
</gene>
<proteinExistence type="predicted"/>
<dbReference type="Proteomes" id="UP000034156">
    <property type="component" value="Chromosome"/>
</dbReference>
<name>A0A0F7KCH2_9PROT</name>
<dbReference type="RefSeq" id="WP_046848930.1">
    <property type="nucleotide sequence ID" value="NZ_CP011451.1"/>
</dbReference>
<reference evidence="3" key="1">
    <citation type="submission" date="2015-05" db="EMBL/GenBank/DDBJ databases">
        <title>Draft genome of Nitrosomonas communis strain Nm2.</title>
        <authorList>
            <person name="Kozlowski J.A."/>
            <person name="Kits K.D."/>
            <person name="Stein L.Y."/>
        </authorList>
    </citation>
    <scope>NUCLEOTIDE SEQUENCE [LARGE SCALE GENOMIC DNA]</scope>
    <source>
        <strain evidence="3">Nm2</strain>
    </source>
</reference>
<organism evidence="1 3">
    <name type="scientific">Nitrosomonas communis</name>
    <dbReference type="NCBI Taxonomy" id="44574"/>
    <lineage>
        <taxon>Bacteria</taxon>
        <taxon>Pseudomonadati</taxon>
        <taxon>Pseudomonadota</taxon>
        <taxon>Betaproteobacteria</taxon>
        <taxon>Nitrosomonadales</taxon>
        <taxon>Nitrosomonadaceae</taxon>
        <taxon>Nitrosomonas</taxon>
    </lineage>
</organism>
<dbReference type="Proteomes" id="UP000324176">
    <property type="component" value="Unassembled WGS sequence"/>
</dbReference>
<dbReference type="AlphaFoldDB" id="A0A0F7KCH2"/>
<evidence type="ECO:0000313" key="1">
    <source>
        <dbReference type="EMBL" id="AKH36828.1"/>
    </source>
</evidence>
<keyword evidence="3" id="KW-1185">Reference proteome</keyword>
<evidence type="ECO:0000313" key="3">
    <source>
        <dbReference type="Proteomes" id="UP000034156"/>
    </source>
</evidence>
<dbReference type="EMBL" id="VNHT01000068">
    <property type="protein sequence ID" value="TYP78782.1"/>
    <property type="molecule type" value="Genomic_DNA"/>
</dbReference>